<dbReference type="EMBL" id="DQTV01000089">
    <property type="protein sequence ID" value="HIP57365.1"/>
    <property type="molecule type" value="Genomic_DNA"/>
</dbReference>
<gene>
    <name evidence="1" type="ORF">EYH02_04785</name>
</gene>
<evidence type="ECO:0008006" key="3">
    <source>
        <dbReference type="Google" id="ProtNLM"/>
    </source>
</evidence>
<dbReference type="Proteomes" id="UP000605805">
    <property type="component" value="Unassembled WGS sequence"/>
</dbReference>
<sequence length="205" mass="23010">MDGALPSGYISVTERELTELVAYRLSSAGFTVYRNIVVGGVEIDVLALERGYDVTSVYIVEVKRRPRIKVYRQLMRRAELADYLFIAIPYMFYAWALRKIDTYVGIMVIKDREVYVLRNAKYLGNGDKLLKLMLREYCGNAFTPRDVANYCPPLSADTRESGLGEAETVGRVNNTFSAFSGTATDSRFGNKVSKCEVCYQGNDGG</sequence>
<protein>
    <recommendedName>
        <fullName evidence="3">Endonuclease</fullName>
    </recommendedName>
</protein>
<reference evidence="1" key="1">
    <citation type="journal article" date="2020" name="ISME J.">
        <title>Gammaproteobacteria mediating utilization of methyl-, sulfur- and petroleum organic compounds in deep ocean hydrothermal plumes.</title>
        <authorList>
            <person name="Zhou Z."/>
            <person name="Liu Y."/>
            <person name="Pan J."/>
            <person name="Cron B.R."/>
            <person name="Toner B.M."/>
            <person name="Anantharaman K."/>
            <person name="Breier J.A."/>
            <person name="Dick G.J."/>
            <person name="Li M."/>
        </authorList>
    </citation>
    <scope>NUCLEOTIDE SEQUENCE</scope>
    <source>
        <strain evidence="1">SZUA-1435</strain>
    </source>
</reference>
<organism evidence="1 2">
    <name type="scientific">Ignisphaera aggregans</name>
    <dbReference type="NCBI Taxonomy" id="334771"/>
    <lineage>
        <taxon>Archaea</taxon>
        <taxon>Thermoproteota</taxon>
        <taxon>Thermoprotei</taxon>
        <taxon>Desulfurococcales</taxon>
        <taxon>Desulfurococcaceae</taxon>
        <taxon>Ignisphaera</taxon>
    </lineage>
</organism>
<name>A0A833DTW9_9CREN</name>
<evidence type="ECO:0000313" key="1">
    <source>
        <dbReference type="EMBL" id="HIP57365.1"/>
    </source>
</evidence>
<dbReference type="AlphaFoldDB" id="A0A833DTW9"/>
<evidence type="ECO:0000313" key="2">
    <source>
        <dbReference type="Proteomes" id="UP000605805"/>
    </source>
</evidence>
<comment type="caution">
    <text evidence="1">The sequence shown here is derived from an EMBL/GenBank/DDBJ whole genome shotgun (WGS) entry which is preliminary data.</text>
</comment>
<accession>A0A833DTW9</accession>
<proteinExistence type="predicted"/>